<protein>
    <submittedName>
        <fullName evidence="1">ATP-binding protein</fullName>
    </submittedName>
</protein>
<keyword evidence="1" id="KW-0067">ATP-binding</keyword>
<reference evidence="2" key="1">
    <citation type="journal article" date="2019" name="Int. J. Syst. Evol. Microbiol.">
        <title>The Global Catalogue of Microorganisms (GCM) 10K type strain sequencing project: providing services to taxonomists for standard genome sequencing and annotation.</title>
        <authorList>
            <consortium name="The Broad Institute Genomics Platform"/>
            <consortium name="The Broad Institute Genome Sequencing Center for Infectious Disease"/>
            <person name="Wu L."/>
            <person name="Ma J."/>
        </authorList>
    </citation>
    <scope>NUCLEOTIDE SEQUENCE [LARGE SCALE GENOMIC DNA]</scope>
    <source>
        <strain evidence="2">CGMCC 1.12702</strain>
    </source>
</reference>
<organism evidence="1 2">
    <name type="scientific">Sphingomonas arantia</name>
    <dbReference type="NCBI Taxonomy" id="1460676"/>
    <lineage>
        <taxon>Bacteria</taxon>
        <taxon>Pseudomonadati</taxon>
        <taxon>Pseudomonadota</taxon>
        <taxon>Alphaproteobacteria</taxon>
        <taxon>Sphingomonadales</taxon>
        <taxon>Sphingomonadaceae</taxon>
        <taxon>Sphingomonas</taxon>
    </lineage>
</organism>
<dbReference type="Pfam" id="PF13589">
    <property type="entry name" value="HATPase_c_3"/>
    <property type="match status" value="1"/>
</dbReference>
<comment type="caution">
    <text evidence="1">The sequence shown here is derived from an EMBL/GenBank/DDBJ whole genome shotgun (WGS) entry which is preliminary data.</text>
</comment>
<dbReference type="SUPFAM" id="SSF55874">
    <property type="entry name" value="ATPase domain of HSP90 chaperone/DNA topoisomerase II/histidine kinase"/>
    <property type="match status" value="1"/>
</dbReference>
<dbReference type="RefSeq" id="WP_380930375.1">
    <property type="nucleotide sequence ID" value="NZ_JBHUGS010000003.1"/>
</dbReference>
<evidence type="ECO:0000313" key="2">
    <source>
        <dbReference type="Proteomes" id="UP001597400"/>
    </source>
</evidence>
<keyword evidence="2" id="KW-1185">Reference proteome</keyword>
<dbReference type="EMBL" id="JBHUGS010000003">
    <property type="protein sequence ID" value="MFD1951594.1"/>
    <property type="molecule type" value="Genomic_DNA"/>
</dbReference>
<gene>
    <name evidence="1" type="ORF">ACFSGX_12540</name>
</gene>
<evidence type="ECO:0000313" key="1">
    <source>
        <dbReference type="EMBL" id="MFD1951594.1"/>
    </source>
</evidence>
<sequence>MSAPIRLAKASEVVGGGPAIVGKDVLELLSTAMYVDPLTIYREYVQNAADAIDQARASGHDARRVEIVLDAAVRTATIRDDAAGIPTSDFRRVLTSVGASAKRGTDARGFRGVGRLSGLAYARSLTFQSRAAGEARVSTMTWNCQALRTALRDPTDTRDLAAIIDAITTTTVTDEAGAPYFEVRLEGVARQGDDRVMSPGAVADYLCEIAPVPLDTSFSHGAAIAERLGGTVSLGDLTITINGGEPLTRPFRDELSVDGGRPLRLREVAFVEVPSIDGGIAAIGWIAHHDYEGAIHPSTHVRGLRVRAGDVQVGEAGVLADVFPESRFDAWTVGEVHVLDPRIIPNGRRDDFERNVHLANLKNHLAPLGRDVANRCRTSSRDRKRLRDLELEQAAAREGLAVLAQGALDATGRDRMALGVELSLMRAEKLLGEPDLLDNANGSDRGEVARLRSELEQLAGDNAPAASPLDRLSPNRRALYEEMFSLIYECSANRSAAKSLVDRIMLKIA</sequence>
<name>A0ABW4U0P3_9SPHN</name>
<keyword evidence="1" id="KW-0547">Nucleotide-binding</keyword>
<proteinExistence type="predicted"/>
<accession>A0ABW4U0P3</accession>
<dbReference type="InterPro" id="IPR036890">
    <property type="entry name" value="HATPase_C_sf"/>
</dbReference>
<dbReference type="GO" id="GO:0005524">
    <property type="term" value="F:ATP binding"/>
    <property type="evidence" value="ECO:0007669"/>
    <property type="project" value="UniProtKB-KW"/>
</dbReference>
<dbReference type="Proteomes" id="UP001597400">
    <property type="component" value="Unassembled WGS sequence"/>
</dbReference>
<dbReference type="Gene3D" id="3.30.565.10">
    <property type="entry name" value="Histidine kinase-like ATPase, C-terminal domain"/>
    <property type="match status" value="1"/>
</dbReference>